<protein>
    <recommendedName>
        <fullName evidence="6">Response regulatory domain-containing protein</fullName>
    </recommendedName>
</protein>
<dbReference type="GO" id="GO:0097588">
    <property type="term" value="P:archaeal or bacterial-type flagellum-dependent cell motility"/>
    <property type="evidence" value="ECO:0007669"/>
    <property type="project" value="UniProtKB-KW"/>
</dbReference>
<accession>A0A6S6T7H3</accession>
<feature type="domain" description="Response regulatory" evidence="6">
    <location>
        <begin position="5"/>
        <end position="131"/>
    </location>
</feature>
<evidence type="ECO:0000256" key="3">
    <source>
        <dbReference type="ARBA" id="ARBA00022553"/>
    </source>
</evidence>
<dbReference type="InterPro" id="IPR011006">
    <property type="entry name" value="CheY-like_superfamily"/>
</dbReference>
<keyword evidence="3 5" id="KW-0597">Phosphoprotein</keyword>
<dbReference type="GO" id="GO:0006935">
    <property type="term" value="P:chemotaxis"/>
    <property type="evidence" value="ECO:0007669"/>
    <property type="project" value="UniProtKB-KW"/>
</dbReference>
<dbReference type="PROSITE" id="PS50110">
    <property type="entry name" value="RESPONSE_REGULATORY"/>
    <property type="match status" value="1"/>
</dbReference>
<evidence type="ECO:0000313" key="7">
    <source>
        <dbReference type="EMBL" id="CAA6811330.1"/>
    </source>
</evidence>
<dbReference type="InterPro" id="IPR050595">
    <property type="entry name" value="Bact_response_regulator"/>
</dbReference>
<dbReference type="InterPro" id="IPR001789">
    <property type="entry name" value="Sig_transdc_resp-reg_receiver"/>
</dbReference>
<sequence length="134" mass="15585">MSKKKIFVVDDYPFAAYSTKKTIGILSKHKHDVVDFESPVVLLNRFKSEFEDTVMVITDFEMPNLRGNELIEELRKIKPEIKIVVMSAWLDTSTKDNNQLIEKEVTAYKPDLILAKPFPENWVEKIDKILEEVV</sequence>
<gene>
    <name evidence="7" type="ORF">HELGO_WM16192</name>
</gene>
<dbReference type="EMBL" id="CACVAR010000205">
    <property type="protein sequence ID" value="CAA6811330.1"/>
    <property type="molecule type" value="Genomic_DNA"/>
</dbReference>
<dbReference type="PANTHER" id="PTHR44591">
    <property type="entry name" value="STRESS RESPONSE REGULATOR PROTEIN 1"/>
    <property type="match status" value="1"/>
</dbReference>
<dbReference type="SUPFAM" id="SSF52172">
    <property type="entry name" value="CheY-like"/>
    <property type="match status" value="1"/>
</dbReference>
<evidence type="ECO:0000256" key="1">
    <source>
        <dbReference type="ARBA" id="ARBA00001946"/>
    </source>
</evidence>
<dbReference type="Pfam" id="PF00072">
    <property type="entry name" value="Response_reg"/>
    <property type="match status" value="1"/>
</dbReference>
<evidence type="ECO:0000259" key="6">
    <source>
        <dbReference type="PROSITE" id="PS50110"/>
    </source>
</evidence>
<evidence type="ECO:0000256" key="4">
    <source>
        <dbReference type="ARBA" id="ARBA00022779"/>
    </source>
</evidence>
<dbReference type="AlphaFoldDB" id="A0A6S6T7H3"/>
<name>A0A6S6T7H3_9BACT</name>
<keyword evidence="4" id="KW-0283">Flagellar rotation</keyword>
<evidence type="ECO:0000256" key="2">
    <source>
        <dbReference type="ARBA" id="ARBA00022500"/>
    </source>
</evidence>
<feature type="modified residue" description="4-aspartylphosphate" evidence="5">
    <location>
        <position position="59"/>
    </location>
</feature>
<keyword evidence="2" id="KW-0145">Chemotaxis</keyword>
<proteinExistence type="predicted"/>
<dbReference type="SMART" id="SM00448">
    <property type="entry name" value="REC"/>
    <property type="match status" value="1"/>
</dbReference>
<dbReference type="GO" id="GO:0000160">
    <property type="term" value="P:phosphorelay signal transduction system"/>
    <property type="evidence" value="ECO:0007669"/>
    <property type="project" value="InterPro"/>
</dbReference>
<reference evidence="7" key="1">
    <citation type="submission" date="2020-01" db="EMBL/GenBank/DDBJ databases">
        <authorList>
            <person name="Meier V. D."/>
            <person name="Meier V D."/>
        </authorList>
    </citation>
    <scope>NUCLEOTIDE SEQUENCE</scope>
    <source>
        <strain evidence="7">HLG_WM_MAG_03</strain>
    </source>
</reference>
<dbReference type="PANTHER" id="PTHR44591:SF3">
    <property type="entry name" value="RESPONSE REGULATORY DOMAIN-CONTAINING PROTEIN"/>
    <property type="match status" value="1"/>
</dbReference>
<comment type="cofactor">
    <cofactor evidence="1">
        <name>Mg(2+)</name>
        <dbReference type="ChEBI" id="CHEBI:18420"/>
    </cofactor>
</comment>
<evidence type="ECO:0000256" key="5">
    <source>
        <dbReference type="PROSITE-ProRule" id="PRU00169"/>
    </source>
</evidence>
<dbReference type="CDD" id="cd00156">
    <property type="entry name" value="REC"/>
    <property type="match status" value="1"/>
</dbReference>
<dbReference type="Gene3D" id="3.40.50.2300">
    <property type="match status" value="1"/>
</dbReference>
<organism evidence="7">
    <name type="scientific">uncultured Sulfurovum sp</name>
    <dbReference type="NCBI Taxonomy" id="269237"/>
    <lineage>
        <taxon>Bacteria</taxon>
        <taxon>Pseudomonadati</taxon>
        <taxon>Campylobacterota</taxon>
        <taxon>Epsilonproteobacteria</taxon>
        <taxon>Campylobacterales</taxon>
        <taxon>Sulfurovaceae</taxon>
        <taxon>Sulfurovum</taxon>
        <taxon>environmental samples</taxon>
    </lineage>
</organism>